<reference evidence="1" key="1">
    <citation type="journal article" date="2014" name="Int. J. Syst. Evol. Microbiol.">
        <title>Complete genome of a new Firmicutes species belonging to the dominant human colonic microbiota ('Ruminococcus bicirculans') reveals two chromosomes and a selective capacity to utilize plant glucans.</title>
        <authorList>
            <consortium name="NISC Comparative Sequencing Program"/>
            <person name="Wegmann U."/>
            <person name="Louis P."/>
            <person name="Goesmann A."/>
            <person name="Henrissat B."/>
            <person name="Duncan S.H."/>
            <person name="Flint H.J."/>
        </authorList>
    </citation>
    <scope>NUCLEOTIDE SEQUENCE</scope>
    <source>
        <strain evidence="1">CCM 4175</strain>
    </source>
</reference>
<gene>
    <name evidence="1" type="ORF">GCM10007183_00180</name>
    <name evidence="2" type="ORF">SAMEA4412661_00932</name>
</gene>
<evidence type="ECO:0000313" key="3">
    <source>
        <dbReference type="Proteomes" id="UP000243706"/>
    </source>
</evidence>
<dbReference type="Proteomes" id="UP000243706">
    <property type="component" value="Chromosome 1"/>
</dbReference>
<dbReference type="Proteomes" id="UP000652995">
    <property type="component" value="Unassembled WGS sequence"/>
</dbReference>
<sequence length="130" mass="15405">MIKKITTHQHVFLVEEISTKEHVDAIYGKSLLLSIYIGVNRKKKTRTGHYSFSNNSNRIALKSSVLTCTDATEKEIEFYNYVKENETVSYSNKIAMKYNIMKYLWFYFITPEEEKIDYPKCTLYYKSELL</sequence>
<dbReference type="EMBL" id="LT906464">
    <property type="protein sequence ID" value="SNW02067.1"/>
    <property type="molecule type" value="Genomic_DNA"/>
</dbReference>
<dbReference type="EMBL" id="BMCB01000001">
    <property type="protein sequence ID" value="GGA79999.1"/>
    <property type="molecule type" value="Genomic_DNA"/>
</dbReference>
<name>A0A240C217_9STAP</name>
<evidence type="ECO:0000313" key="4">
    <source>
        <dbReference type="Proteomes" id="UP000652995"/>
    </source>
</evidence>
<organism evidence="2 3">
    <name type="scientific">Staphylococcus muscae</name>
    <dbReference type="NCBI Taxonomy" id="1294"/>
    <lineage>
        <taxon>Bacteria</taxon>
        <taxon>Bacillati</taxon>
        <taxon>Bacillota</taxon>
        <taxon>Bacilli</taxon>
        <taxon>Bacillales</taxon>
        <taxon>Staphylococcaceae</taxon>
        <taxon>Staphylococcus</taxon>
    </lineage>
</organism>
<proteinExistence type="predicted"/>
<evidence type="ECO:0000313" key="1">
    <source>
        <dbReference type="EMBL" id="GGA79999.1"/>
    </source>
</evidence>
<reference evidence="1" key="4">
    <citation type="submission" date="2024-05" db="EMBL/GenBank/DDBJ databases">
        <authorList>
            <person name="Sun Q."/>
            <person name="Sedlacek I."/>
        </authorList>
    </citation>
    <scope>NUCLEOTIDE SEQUENCE</scope>
    <source>
        <strain evidence="1">CCM 4175</strain>
    </source>
</reference>
<reference evidence="4" key="3">
    <citation type="journal article" date="2019" name="Int. J. Syst. Evol. Microbiol.">
        <title>The Global Catalogue of Microorganisms (GCM) 10K type strain sequencing project: providing services to taxonomists for standard genome sequencing and annotation.</title>
        <authorList>
            <consortium name="The Broad Institute Genomics Platform"/>
            <consortium name="The Broad Institute Genome Sequencing Center for Infectious Disease"/>
            <person name="Wu L."/>
            <person name="Ma J."/>
        </authorList>
    </citation>
    <scope>NUCLEOTIDE SEQUENCE [LARGE SCALE GENOMIC DNA]</scope>
    <source>
        <strain evidence="4">CCM 4175</strain>
    </source>
</reference>
<dbReference type="RefSeq" id="WP_095116488.1">
    <property type="nucleotide sequence ID" value="NZ_BMCB01000001.1"/>
</dbReference>
<dbReference type="AlphaFoldDB" id="A0A240C217"/>
<reference evidence="2 3" key="2">
    <citation type="submission" date="2017-06" db="EMBL/GenBank/DDBJ databases">
        <authorList>
            <consortium name="Pathogen Informatics"/>
        </authorList>
    </citation>
    <scope>NUCLEOTIDE SEQUENCE [LARGE SCALE GENOMIC DNA]</scope>
    <source>
        <strain evidence="2 3">NCTC13833</strain>
    </source>
</reference>
<keyword evidence="4" id="KW-1185">Reference proteome</keyword>
<accession>A0A240C217</accession>
<evidence type="ECO:0000313" key="2">
    <source>
        <dbReference type="EMBL" id="SNW02067.1"/>
    </source>
</evidence>
<protein>
    <submittedName>
        <fullName evidence="2">Phage protein</fullName>
    </submittedName>
</protein>